<evidence type="ECO:0000259" key="3">
    <source>
        <dbReference type="Pfam" id="PF00150"/>
    </source>
</evidence>
<evidence type="ECO:0000313" key="5">
    <source>
        <dbReference type="Proteomes" id="UP000184050"/>
    </source>
</evidence>
<dbReference type="Gene3D" id="3.20.20.80">
    <property type="entry name" value="Glycosidases"/>
    <property type="match status" value="1"/>
</dbReference>
<feature type="domain" description="Glycoside hydrolase family 5" evidence="3">
    <location>
        <begin position="91"/>
        <end position="279"/>
    </location>
</feature>
<evidence type="ECO:0000256" key="2">
    <source>
        <dbReference type="ARBA" id="ARBA00023295"/>
    </source>
</evidence>
<dbReference type="Gene3D" id="2.60.40.1080">
    <property type="match status" value="1"/>
</dbReference>
<keyword evidence="2" id="KW-0326">Glycosidase</keyword>
<gene>
    <name evidence="4" type="ORF">SAMN05444280_12286</name>
</gene>
<dbReference type="Proteomes" id="UP000184050">
    <property type="component" value="Unassembled WGS sequence"/>
</dbReference>
<keyword evidence="5" id="KW-1185">Reference proteome</keyword>
<evidence type="ECO:0000313" key="4">
    <source>
        <dbReference type="EMBL" id="SHJ55605.1"/>
    </source>
</evidence>
<dbReference type="SUPFAM" id="SSF51445">
    <property type="entry name" value="(Trans)glycosidases"/>
    <property type="match status" value="1"/>
</dbReference>
<dbReference type="GO" id="GO:0004553">
    <property type="term" value="F:hydrolase activity, hydrolyzing O-glycosyl compounds"/>
    <property type="evidence" value="ECO:0007669"/>
    <property type="project" value="InterPro"/>
</dbReference>
<dbReference type="GO" id="GO:0000272">
    <property type="term" value="P:polysaccharide catabolic process"/>
    <property type="evidence" value="ECO:0007669"/>
    <property type="project" value="InterPro"/>
</dbReference>
<dbReference type="Pfam" id="PF00150">
    <property type="entry name" value="Cellulase"/>
    <property type="match status" value="1"/>
</dbReference>
<dbReference type="STRING" id="1168035.SAMN05444280_12286"/>
<organism evidence="4 5">
    <name type="scientific">Tangfeifania diversioriginum</name>
    <dbReference type="NCBI Taxonomy" id="1168035"/>
    <lineage>
        <taxon>Bacteria</taxon>
        <taxon>Pseudomonadati</taxon>
        <taxon>Bacteroidota</taxon>
        <taxon>Bacteroidia</taxon>
        <taxon>Marinilabiliales</taxon>
        <taxon>Prolixibacteraceae</taxon>
        <taxon>Tangfeifania</taxon>
    </lineage>
</organism>
<dbReference type="InterPro" id="IPR018087">
    <property type="entry name" value="Glyco_hydro_5_CS"/>
</dbReference>
<dbReference type="EMBL" id="FQZE01000022">
    <property type="protein sequence ID" value="SHJ55605.1"/>
    <property type="molecule type" value="Genomic_DNA"/>
</dbReference>
<accession>A0A1M6K9J4</accession>
<dbReference type="InterPro" id="IPR001547">
    <property type="entry name" value="Glyco_hydro_5"/>
</dbReference>
<dbReference type="AlphaFoldDB" id="A0A1M6K9J4"/>
<reference evidence="4 5" key="1">
    <citation type="submission" date="2016-11" db="EMBL/GenBank/DDBJ databases">
        <authorList>
            <person name="Jaros S."/>
            <person name="Januszkiewicz K."/>
            <person name="Wedrychowicz H."/>
        </authorList>
    </citation>
    <scope>NUCLEOTIDE SEQUENCE [LARGE SCALE GENOMIC DNA]</scope>
    <source>
        <strain evidence="4 5">DSM 27063</strain>
    </source>
</reference>
<protein>
    <submittedName>
        <fullName evidence="4">Cellulase (Glycosyl hydrolase family 5)</fullName>
    </submittedName>
</protein>
<name>A0A1M6K9J4_9BACT</name>
<dbReference type="RefSeq" id="WP_073170688.1">
    <property type="nucleotide sequence ID" value="NZ_FQZE01000022.1"/>
</dbReference>
<dbReference type="PROSITE" id="PS00659">
    <property type="entry name" value="GLYCOSYL_HYDROL_F5"/>
    <property type="match status" value="1"/>
</dbReference>
<sequence length="682" mass="76546">MKRMKFILNGSFLFLILLQTVGVKAWEGMPMPELHVEGRYLKDSHGHIVNLHGYAQTFSPWFNERGTKWNNYDVEGCLEYNQGIIDSLFSAGWMMNFVRMHMDPYWSSTPGCEGRYEGEECFNETRFRKYLDEVFVPMAEYAVSKGLYVVMRPPGVCPETIEIGGVYHEYLIKVWGIVSKHPALNSNPHIMFELANEPINILSTDGTYGSGTQEHFDNLKTYFQEIVDTIRNSADNILWIPGLGYQSQYSGYAVNPIEGEDIGYAVHVYPGWFNSGSGYEAFQRGWEQQVQPVADFAPVMVTEMDWAPERHNMSWGKAITGEAGGEGFGANFKKITDECGNVSWLIFTEPHLLAEFGNPDAPADVVDFLTDPEACPWPVYHWYQEYAGEYDFEGVSDDYLTISELYIEGGNTISVITNSSKSVEMNAVFADGHIENVASVAEISVDNTDVINFVRGRVFAIKDGQAEVEATYTDKKGNQKQVTFQVNATTFPLTEELFNPKIWEDGTFDETTRTLHTGPWGFGGWQYNGIDLSEYKYLVARLGSANNANVDFRIFDGPSYWGSPAIFSFGNNSEVVVDLKNATKDDGNPLNAEHIYIAGFWSNGSNPFVIDTVFLTNSVNIVDENTSIDGLKAPGVKVLSVHYFTLTGQKVQDIENKTGIFIEKKILANGKVLTEKILLQPN</sequence>
<proteinExistence type="predicted"/>
<dbReference type="InterPro" id="IPR017853">
    <property type="entry name" value="GH"/>
</dbReference>
<evidence type="ECO:0000256" key="1">
    <source>
        <dbReference type="ARBA" id="ARBA00022801"/>
    </source>
</evidence>
<keyword evidence="1 4" id="KW-0378">Hydrolase</keyword>